<evidence type="ECO:0000313" key="3">
    <source>
        <dbReference type="Proteomes" id="UP000325315"/>
    </source>
</evidence>
<feature type="domain" description="MHD" evidence="1">
    <location>
        <begin position="48"/>
        <end position="88"/>
    </location>
</feature>
<organism evidence="2 3">
    <name type="scientific">Gossypium australe</name>
    <dbReference type="NCBI Taxonomy" id="47621"/>
    <lineage>
        <taxon>Eukaryota</taxon>
        <taxon>Viridiplantae</taxon>
        <taxon>Streptophyta</taxon>
        <taxon>Embryophyta</taxon>
        <taxon>Tracheophyta</taxon>
        <taxon>Spermatophyta</taxon>
        <taxon>Magnoliopsida</taxon>
        <taxon>eudicotyledons</taxon>
        <taxon>Gunneridae</taxon>
        <taxon>Pentapetalae</taxon>
        <taxon>rosids</taxon>
        <taxon>malvids</taxon>
        <taxon>Malvales</taxon>
        <taxon>Malvaceae</taxon>
        <taxon>Malvoideae</taxon>
        <taxon>Gossypium</taxon>
    </lineage>
</organism>
<evidence type="ECO:0000313" key="2">
    <source>
        <dbReference type="EMBL" id="KAA3456379.1"/>
    </source>
</evidence>
<dbReference type="OrthoDB" id="10259133at2759"/>
<dbReference type="Pfam" id="PF00928">
    <property type="entry name" value="Adap_comp_sub"/>
    <property type="match status" value="1"/>
</dbReference>
<sequence length="88" mass="10065">MFSICYINIKNLVAGFSSHPKVDEPKALLVLQHYATIHNSDLGCTHLVPMFTASGLRVRFLKVWEKSGYNTVEWVRYITKAGSYEIRC</sequence>
<dbReference type="EMBL" id="SMMG02000011">
    <property type="protein sequence ID" value="KAA3456379.1"/>
    <property type="molecule type" value="Genomic_DNA"/>
</dbReference>
<dbReference type="AlphaFoldDB" id="A0A5B6UF21"/>
<dbReference type="Proteomes" id="UP000325315">
    <property type="component" value="Unassembled WGS sequence"/>
</dbReference>
<dbReference type="InterPro" id="IPR036168">
    <property type="entry name" value="AP2_Mu_C_sf"/>
</dbReference>
<gene>
    <name evidence="2" type="primary">apm2</name>
    <name evidence="2" type="ORF">EPI10_003190</name>
</gene>
<protein>
    <submittedName>
        <fullName evidence="2">AP-2 complex subunit mu-like</fullName>
    </submittedName>
</protein>
<dbReference type="SUPFAM" id="SSF49447">
    <property type="entry name" value="Second domain of Mu2 adaptin subunit (ap50) of ap2 adaptor"/>
    <property type="match status" value="1"/>
</dbReference>
<comment type="caution">
    <text evidence="2">The sequence shown here is derived from an EMBL/GenBank/DDBJ whole genome shotgun (WGS) entry which is preliminary data.</text>
</comment>
<evidence type="ECO:0000259" key="1">
    <source>
        <dbReference type="Pfam" id="PF00928"/>
    </source>
</evidence>
<name>A0A5B6UF21_9ROSI</name>
<reference evidence="3" key="1">
    <citation type="journal article" date="2019" name="Plant Biotechnol. J.">
        <title>Genome sequencing of the Australian wild diploid species Gossypium australe highlights disease resistance and delayed gland morphogenesis.</title>
        <authorList>
            <person name="Cai Y."/>
            <person name="Cai X."/>
            <person name="Wang Q."/>
            <person name="Wang P."/>
            <person name="Zhang Y."/>
            <person name="Cai C."/>
            <person name="Xu Y."/>
            <person name="Wang K."/>
            <person name="Zhou Z."/>
            <person name="Wang C."/>
            <person name="Geng S."/>
            <person name="Li B."/>
            <person name="Dong Q."/>
            <person name="Hou Y."/>
            <person name="Wang H."/>
            <person name="Ai P."/>
            <person name="Liu Z."/>
            <person name="Yi F."/>
            <person name="Sun M."/>
            <person name="An G."/>
            <person name="Cheng J."/>
            <person name="Zhang Y."/>
            <person name="Shi Q."/>
            <person name="Xie Y."/>
            <person name="Shi X."/>
            <person name="Chang Y."/>
            <person name="Huang F."/>
            <person name="Chen Y."/>
            <person name="Hong S."/>
            <person name="Mi L."/>
            <person name="Sun Q."/>
            <person name="Zhang L."/>
            <person name="Zhou B."/>
            <person name="Peng R."/>
            <person name="Zhang X."/>
            <person name="Liu F."/>
        </authorList>
    </citation>
    <scope>NUCLEOTIDE SEQUENCE [LARGE SCALE GENOMIC DNA]</scope>
    <source>
        <strain evidence="3">cv. PA1801</strain>
    </source>
</reference>
<keyword evidence="3" id="KW-1185">Reference proteome</keyword>
<accession>A0A5B6UF21</accession>
<proteinExistence type="predicted"/>
<dbReference type="InterPro" id="IPR028565">
    <property type="entry name" value="MHD"/>
</dbReference>
<dbReference type="Gene3D" id="2.60.40.1170">
    <property type="entry name" value="Mu homology domain, subdomain B"/>
    <property type="match status" value="2"/>
</dbReference>